<feature type="region of interest" description="Disordered" evidence="1">
    <location>
        <begin position="2002"/>
        <end position="2023"/>
    </location>
</feature>
<dbReference type="InterPro" id="IPR050164">
    <property type="entry name" value="Peptidase_C19"/>
</dbReference>
<proteinExistence type="predicted"/>
<reference evidence="3 4" key="1">
    <citation type="journal article" date="2018" name="PLoS Genet.">
        <title>Repeat elements organise 3D genome structure and mediate transcription in the filamentous fungus Epichloe festucae.</title>
        <authorList>
            <person name="Winter D.J."/>
            <person name="Ganley A.R.D."/>
            <person name="Young C.A."/>
            <person name="Liachko I."/>
            <person name="Schardl C.L."/>
            <person name="Dupont P.Y."/>
            <person name="Berry D."/>
            <person name="Ram A."/>
            <person name="Scott B."/>
            <person name="Cox M.P."/>
        </authorList>
    </citation>
    <scope>NUCLEOTIDE SEQUENCE [LARGE SCALE GENOMIC DNA]</scope>
    <source>
        <strain evidence="3 4">Fl1</strain>
    </source>
</reference>
<name>A0A7U3SNJ8_EPIFF</name>
<accession>A0A7U3SNJ8</accession>
<feature type="compositionally biased region" description="Polar residues" evidence="1">
    <location>
        <begin position="73"/>
        <end position="82"/>
    </location>
</feature>
<feature type="compositionally biased region" description="Polar residues" evidence="1">
    <location>
        <begin position="122"/>
        <end position="143"/>
    </location>
</feature>
<keyword evidence="4" id="KW-1185">Reference proteome</keyword>
<dbReference type="Gene3D" id="3.90.70.10">
    <property type="entry name" value="Cysteine proteinases"/>
    <property type="match status" value="1"/>
</dbReference>
<dbReference type="EMBL" id="CP031390">
    <property type="protein sequence ID" value="QPH16557.1"/>
    <property type="molecule type" value="Genomic_DNA"/>
</dbReference>
<feature type="compositionally biased region" description="Polar residues" evidence="1">
    <location>
        <begin position="150"/>
        <end position="168"/>
    </location>
</feature>
<dbReference type="Proteomes" id="UP000594364">
    <property type="component" value="Chromosome 6"/>
</dbReference>
<dbReference type="CDD" id="cd02659">
    <property type="entry name" value="peptidase_C19C"/>
    <property type="match status" value="1"/>
</dbReference>
<dbReference type="InterPro" id="IPR021905">
    <property type="entry name" value="DUF3517"/>
</dbReference>
<dbReference type="SUPFAM" id="SSF54001">
    <property type="entry name" value="Cysteine proteinases"/>
    <property type="match status" value="1"/>
</dbReference>
<feature type="domain" description="USP" evidence="2">
    <location>
        <begin position="1607"/>
        <end position="1935"/>
    </location>
</feature>
<dbReference type="InterPro" id="IPR028889">
    <property type="entry name" value="USP"/>
</dbReference>
<protein>
    <recommendedName>
        <fullName evidence="2">USP domain-containing protein</fullName>
    </recommendedName>
</protein>
<evidence type="ECO:0000256" key="1">
    <source>
        <dbReference type="SAM" id="MobiDB-lite"/>
    </source>
</evidence>
<sequence>MDNTSDNQMDRPSTPTDAAAARISPDDKDYVPSLDPPSTRPNPFDDSDLLARKRRRTSGSASPPPSASTPSTQDKTPLSNHISAEATGANHTAFGQQVQDEVVTATEIPELLHTPQAPTFIAPNSSTPLSSSKVTINLRNSNGLALDASEPSSPTSKQLTSPTITDNGSHAGGSIVYAKNEQLPKTNVGTSPKSRSNSTSPPVELISVSDMSSEEGDDKMVFSVDDKAAAIVGHDLPSFDPILQFPYSEPEDDPSTPLHRLLEYLSTHSPIDSKIIAQVQAWIEDHLSFAASSEQSVVLDSRETYKGFWLSFPSVIFQLSARSPELSKIHELRNSVIDLYSIFTCLTARMVALDVAAIRHTQSNRGADNQQCPEIFSARYLHQLYEVLASDACLANVRDEARPAPGSSQHDVGSYLIVKLQSSQGGSVNDLSQLASSIISLVPQFPRLMDALAPVAQMLGACMREAAFTISNNQSGSRVRQANAQLQTGNLAWTHLFNCLELVIEKHVTQLSADTATVLLHALSDMLKCALRGSHQQATGVLQQHTHDFPGLPIAHTIEAIAWKWRVRVLERLIRSSQMQLRVMAITKLCGDLVLVWKSAASSSDEDNARFLEHLGTHLLQTHLVDYIFGLNCHPEIIVESANILGFLIVTKMYKQEHTDRLWQGLTLSQDPRVAEALARMISHITNLLDYDGLLVWCEKFQTLPLEEFSLAMRTLWDNIMEGMLSRCQTEQHPPSFHPYKLCLRLLREASICTTACQTADPELQLAAMQKLKEFFAFGPSPEDRKTLYLSCIDDIAQLSATTRGSLWCLSMAIRNTVPRDLQVLTEQHDLARLVIEELAHAVRAGHQAGAVTVLSGDSNIPRRDMIANIIHFQPSAVNDELGIKLLDILVGPESPCAEDRAAGWLVIINVMKKASLKNTFLQTCFSTYLPDLPASCFSDGMLDFVRERVLSLAGEDSDFALDDSETLSNSGIEQLWRIILEAHDSHLVARAISTLAIDLYLHSNTMRRYSITRAQKVHSSLVTRCLSQMRAAATKMKGSSDDDESMVIVPTDEELQQQELFFRRSLQLLRFFLEKHQAHPKFAVADLRPLMVSAADQMAGSSAELKYQSFDGCEQSSIKPLHIGRDNTVACLLAYIKRETGFENYRIYYRGQQWFPSEHQIGLALHELHIQDEMILVKRDEDISSTASCARPGSSQLEIEILSHFKELWEYLGMEEKLAEDLPADGEFTARFETDNVSHLDIFLKGYPFKTLYAIHAISDYVEAARYQRLQVHPDTEIASEGLGSSQKALERSLRLVVDAISDPEVLEGVSSALRLRIAGSLVQVYVKLFNIATDCTPQIELKSSLLPSATRLYEILCLAEGHDGDPSLTLIDRTCAAILRIGSASPDFWETTVSETNFLETVANLVLKDPRKPVKQSVVELIEDATRAPPKPEEYFRSLLYLLEQTNARWPSATNVEALAVTTLDLLMRHTSIETIDQPDMTDPVATGLTALLHTCLRLDERLVTCAAFDDNIATHLFWRHLFPRKRRGDRGTVPRVVHNMTTRMKLLEIVFLFIECKRTTFRQVLETMNGLVPFYSEEPDDPYMYELPFSFERSKAVRAPCGYVGLRNLSNTCYLNSLLTQLFMNIQFRSFILSIEVEDQGDSQQLLFRTQKLFGYMQESCQRYVDPSAVITSIRTYDDTPIDIHSQMDVDEFYNLLFDRWEGQLPGNDEKKKLRSFFGGQLVQQVKSKECEHISERIEPFSAIQCDIKGKSTLQESLQAYVDGEVMEGENKYKCSTCDRHVDAVKRACLKDVPDNLICHLKRFDFNLRTMQRNKINDYFSFPLSLDISPYTVEYLNANGDAPQSDVFELVGILVHSGTAESGHYYSYIRERGPSEPSTWVEFNDDMVTPWDPSLMESSTFGGTDRQPIHEAANGLLFDRTYSAYMLFYQRASSLRAGLPAKVAASSEHRFSPKIPPPMREHISNENRMLLRRHCLFDPSYTLFVQKCFGHAIHLGESQPRCSQPSDHESEADADTDESPHQLQNLAMELALSHYDQVVTRTKDLPFVGTFSSLLENAITKCYDCAFAFHDYFSMRHSAFRALVQRNPDLEIRRFSGKALLQAVEKIRTGLPRLYYHPRPTSTPFGAEVEEDDEDWAEPDVPTSVVQGTIDLFNHLWRFFHVHIRSWDEYFAIVLRFAKLGDLEVGYLLGENYLLKLLRIINADPMIDQPVNYQRMVTNLLRRFASKPASYVSILALIDYFMSQLEPILSAEVIVEEAGDRRGSRRPFAWTSDEVQAIHHHPERQMTSFFVEKLLDLDQAPESTSSILGRMVESGEELDMKVFATLRKQIQGDTSTKPMDSSIRAAAHYVERSESTERAQLLIRHVCVQARSLQHSEGSAFVEFIESVLVSQGPGENAGRERRNFATQSIPLWAPYLLVYNDEQTRISAELVINDALFQPLLRTTPDQTDDNDGDDDGDDDANGEKISLLAVIRQVGIKCLLYLREVHVKRGVQLERNAASNISRVISKCAQFYGPTDGANDLDTESVEFAAIQAEIRSPMQRLLVDEVDDDGSDWDGSCGSSELIDDAGISMQTGHETND</sequence>
<evidence type="ECO:0000259" key="2">
    <source>
        <dbReference type="PROSITE" id="PS50235"/>
    </source>
</evidence>
<evidence type="ECO:0000313" key="3">
    <source>
        <dbReference type="EMBL" id="QPH16557.1"/>
    </source>
</evidence>
<dbReference type="PROSITE" id="PS00973">
    <property type="entry name" value="USP_2"/>
    <property type="match status" value="1"/>
</dbReference>
<dbReference type="GO" id="GO:0016579">
    <property type="term" value="P:protein deubiquitination"/>
    <property type="evidence" value="ECO:0007669"/>
    <property type="project" value="InterPro"/>
</dbReference>
<dbReference type="Pfam" id="PF12030">
    <property type="entry name" value="DUF3517"/>
    <property type="match status" value="1"/>
</dbReference>
<dbReference type="OrthoDB" id="420187at2759"/>
<evidence type="ECO:0000313" key="4">
    <source>
        <dbReference type="Proteomes" id="UP000594364"/>
    </source>
</evidence>
<dbReference type="GO" id="GO:0005829">
    <property type="term" value="C:cytosol"/>
    <property type="evidence" value="ECO:0007669"/>
    <property type="project" value="TreeGrafter"/>
</dbReference>
<feature type="compositionally biased region" description="Polar residues" evidence="1">
    <location>
        <begin position="89"/>
        <end position="99"/>
    </location>
</feature>
<dbReference type="Pfam" id="PF00443">
    <property type="entry name" value="UCH"/>
    <property type="match status" value="1"/>
</dbReference>
<dbReference type="FunFam" id="3.90.70.10:FF:000136">
    <property type="entry name" value="Ubiquitin C-terminal hydrolase, putative"/>
    <property type="match status" value="1"/>
</dbReference>
<feature type="compositionally biased region" description="Polar residues" evidence="1">
    <location>
        <begin position="1"/>
        <end position="16"/>
    </location>
</feature>
<dbReference type="PANTHER" id="PTHR24006:SF827">
    <property type="entry name" value="UBIQUITIN CARBOXYL-TERMINAL HYDROLASE 34"/>
    <property type="match status" value="1"/>
</dbReference>
<dbReference type="GO" id="GO:0004843">
    <property type="term" value="F:cysteine-type deubiquitinase activity"/>
    <property type="evidence" value="ECO:0007669"/>
    <property type="project" value="InterPro"/>
</dbReference>
<gene>
    <name evidence="3" type="ORF">C2857_001230</name>
</gene>
<dbReference type="InterPro" id="IPR018200">
    <property type="entry name" value="USP_CS"/>
</dbReference>
<dbReference type="InterPro" id="IPR038765">
    <property type="entry name" value="Papain-like_cys_pep_sf"/>
</dbReference>
<dbReference type="InterPro" id="IPR001394">
    <property type="entry name" value="Peptidase_C19_UCH"/>
</dbReference>
<feature type="region of interest" description="Disordered" evidence="1">
    <location>
        <begin position="1"/>
        <end position="205"/>
    </location>
</feature>
<dbReference type="GO" id="GO:0005634">
    <property type="term" value="C:nucleus"/>
    <property type="evidence" value="ECO:0007669"/>
    <property type="project" value="TreeGrafter"/>
</dbReference>
<dbReference type="PROSITE" id="PS50235">
    <property type="entry name" value="USP_3"/>
    <property type="match status" value="1"/>
</dbReference>
<organism evidence="3 4">
    <name type="scientific">Epichloe festucae (strain Fl1)</name>
    <dbReference type="NCBI Taxonomy" id="877507"/>
    <lineage>
        <taxon>Eukaryota</taxon>
        <taxon>Fungi</taxon>
        <taxon>Dikarya</taxon>
        <taxon>Ascomycota</taxon>
        <taxon>Pezizomycotina</taxon>
        <taxon>Sordariomycetes</taxon>
        <taxon>Hypocreomycetidae</taxon>
        <taxon>Hypocreales</taxon>
        <taxon>Clavicipitaceae</taxon>
        <taxon>Epichloe</taxon>
    </lineage>
</organism>
<feature type="compositionally biased region" description="Polar residues" evidence="1">
    <location>
        <begin position="183"/>
        <end position="201"/>
    </location>
</feature>
<dbReference type="PANTHER" id="PTHR24006">
    <property type="entry name" value="UBIQUITIN CARBOXYL-TERMINAL HYDROLASE"/>
    <property type="match status" value="1"/>
</dbReference>